<evidence type="ECO:0000313" key="5">
    <source>
        <dbReference type="EMBL" id="RGE61593.1"/>
    </source>
</evidence>
<dbReference type="SUPFAM" id="SSF102114">
    <property type="entry name" value="Radical SAM enzymes"/>
    <property type="match status" value="1"/>
</dbReference>
<dbReference type="AlphaFoldDB" id="A0A3E3I6D4"/>
<keyword evidence="4" id="KW-0411">Iron-sulfur</keyword>
<proteinExistence type="predicted"/>
<dbReference type="RefSeq" id="WP_025490485.1">
    <property type="nucleotide sequence ID" value="NZ_CALBAU010000436.1"/>
</dbReference>
<dbReference type="GO" id="GO:0003824">
    <property type="term" value="F:catalytic activity"/>
    <property type="evidence" value="ECO:0007669"/>
    <property type="project" value="InterPro"/>
</dbReference>
<dbReference type="InterPro" id="IPR010994">
    <property type="entry name" value="RuvA_2-like"/>
</dbReference>
<dbReference type="CDD" id="cd01335">
    <property type="entry name" value="Radical_SAM"/>
    <property type="match status" value="1"/>
</dbReference>
<dbReference type="SUPFAM" id="SSF47781">
    <property type="entry name" value="RuvA domain 2-like"/>
    <property type="match status" value="1"/>
</dbReference>
<dbReference type="EMBL" id="QVLU01000051">
    <property type="protein sequence ID" value="RGE61593.1"/>
    <property type="molecule type" value="Genomic_DNA"/>
</dbReference>
<dbReference type="Gene3D" id="3.20.20.70">
    <property type="entry name" value="Aldolase class I"/>
    <property type="match status" value="1"/>
</dbReference>
<dbReference type="PANTHER" id="PTHR21180:SF9">
    <property type="entry name" value="TYPE II SECRETION SYSTEM PROTEIN K"/>
    <property type="match status" value="1"/>
</dbReference>
<sequence>MDYSIADRQMSIMDKLGILTDAAKYDVACTSSGNERKGDGTGMGNTIKAGICHSFSGDGRCISLLKILFTNECIYDCKYCVNRCSNDVPRASFTPDEVCRLTIEFYRRNYIEGLFLSSGILYSPDYTMELLYQTLYKLRREYNFQGYIHVKAIPGANQELVRMTGFLADRMSINLELPTAEGLKKLAPNKHRKNILTPMRLIQNGIAVNKNEVAVYRHAPVFVPAGQSTQMIIGATPENDYQIMSVAQNLYDKFSLKRVFYSAFVQVNEDKDLPALPGGPPLLREHRLYQADWLLRFYGFRADELLDEKRPNFNVLLDPKEDWALRHLEFFPVEINRADYQVLLRVPGIGVKSAQRIVKARRNGSLCFEDLKRIGVVLKRALYFITCSGHMMYKTKIEEDYITRNLLAVKEKLPAEAGGMTYRQLSLFDDVRFAPQRQEIRQAAGMAY</sequence>
<dbReference type="Pfam" id="PF12836">
    <property type="entry name" value="HHH_3"/>
    <property type="match status" value="1"/>
</dbReference>
<evidence type="ECO:0000313" key="6">
    <source>
        <dbReference type="Proteomes" id="UP000261166"/>
    </source>
</evidence>
<gene>
    <name evidence="5" type="ORF">DWY69_29170</name>
</gene>
<dbReference type="PANTHER" id="PTHR21180">
    <property type="entry name" value="ENDONUCLEASE/EXONUCLEASE/PHOSPHATASE FAMILY DOMAIN-CONTAINING PROTEIN 1"/>
    <property type="match status" value="1"/>
</dbReference>
<dbReference type="OrthoDB" id="9801154at2"/>
<dbReference type="InterPro" id="IPR051675">
    <property type="entry name" value="Endo/Exo/Phosphatase_dom_1"/>
</dbReference>
<comment type="caution">
    <text evidence="5">The sequence shown here is derived from an EMBL/GenBank/DDBJ whole genome shotgun (WGS) entry which is preliminary data.</text>
</comment>
<evidence type="ECO:0000256" key="2">
    <source>
        <dbReference type="ARBA" id="ARBA00022723"/>
    </source>
</evidence>
<keyword evidence="1" id="KW-0949">S-adenosyl-L-methionine</keyword>
<evidence type="ECO:0000256" key="3">
    <source>
        <dbReference type="ARBA" id="ARBA00023004"/>
    </source>
</evidence>
<name>A0A3E3I6D4_9FIRM</name>
<dbReference type="NCBIfam" id="TIGR03916">
    <property type="entry name" value="rSAM_link_UDG"/>
    <property type="match status" value="1"/>
</dbReference>
<evidence type="ECO:0000256" key="4">
    <source>
        <dbReference type="ARBA" id="ARBA00023014"/>
    </source>
</evidence>
<protein>
    <submittedName>
        <fullName evidence="5">Putative DNA modification/repair radical SAM protein</fullName>
    </submittedName>
</protein>
<dbReference type="InterPro" id="IPR058240">
    <property type="entry name" value="rSAM_sf"/>
</dbReference>
<accession>A0A3E3I6D4</accession>
<dbReference type="InterPro" id="IPR013785">
    <property type="entry name" value="Aldolase_TIM"/>
</dbReference>
<dbReference type="GO" id="GO:0046872">
    <property type="term" value="F:metal ion binding"/>
    <property type="evidence" value="ECO:0007669"/>
    <property type="project" value="UniProtKB-KW"/>
</dbReference>
<keyword evidence="3" id="KW-0408">Iron</keyword>
<dbReference type="InterPro" id="IPR023874">
    <property type="entry name" value="DNA_rSAM_put"/>
</dbReference>
<organism evidence="5 6">
    <name type="scientific">Eisenbergiella massiliensis</name>
    <dbReference type="NCBI Taxonomy" id="1720294"/>
    <lineage>
        <taxon>Bacteria</taxon>
        <taxon>Bacillati</taxon>
        <taxon>Bacillota</taxon>
        <taxon>Clostridia</taxon>
        <taxon>Lachnospirales</taxon>
        <taxon>Lachnospiraceae</taxon>
        <taxon>Eisenbergiella</taxon>
    </lineage>
</organism>
<dbReference type="Gene3D" id="1.10.150.320">
    <property type="entry name" value="Photosystem II 12 kDa extrinsic protein"/>
    <property type="match status" value="1"/>
</dbReference>
<dbReference type="InterPro" id="IPR007197">
    <property type="entry name" value="rSAM"/>
</dbReference>
<dbReference type="SFLD" id="SFLDG01102">
    <property type="entry name" value="Uncharacterised_Radical_SAM_Su"/>
    <property type="match status" value="1"/>
</dbReference>
<dbReference type="Proteomes" id="UP000261166">
    <property type="component" value="Unassembled WGS sequence"/>
</dbReference>
<keyword evidence="2" id="KW-0479">Metal-binding</keyword>
<evidence type="ECO:0000256" key="1">
    <source>
        <dbReference type="ARBA" id="ARBA00022691"/>
    </source>
</evidence>
<dbReference type="SFLD" id="SFLDS00029">
    <property type="entry name" value="Radical_SAM"/>
    <property type="match status" value="1"/>
</dbReference>
<reference evidence="5 6" key="1">
    <citation type="submission" date="2018-08" db="EMBL/GenBank/DDBJ databases">
        <title>A genome reference for cultivated species of the human gut microbiota.</title>
        <authorList>
            <person name="Zou Y."/>
            <person name="Xue W."/>
            <person name="Luo G."/>
        </authorList>
    </citation>
    <scope>NUCLEOTIDE SEQUENCE [LARGE SCALE GENOMIC DNA]</scope>
    <source>
        <strain evidence="5 6">AF26-4BH</strain>
    </source>
</reference>
<dbReference type="GO" id="GO:0051536">
    <property type="term" value="F:iron-sulfur cluster binding"/>
    <property type="evidence" value="ECO:0007669"/>
    <property type="project" value="UniProtKB-KW"/>
</dbReference>